<protein>
    <recommendedName>
        <fullName evidence="1">HTH cro/C1-type domain-containing protein</fullName>
    </recommendedName>
</protein>
<dbReference type="Gene3D" id="1.10.260.40">
    <property type="entry name" value="lambda repressor-like DNA-binding domains"/>
    <property type="match status" value="1"/>
</dbReference>
<evidence type="ECO:0000313" key="2">
    <source>
        <dbReference type="EMBL" id="VAX01736.1"/>
    </source>
</evidence>
<organism evidence="2">
    <name type="scientific">hydrothermal vent metagenome</name>
    <dbReference type="NCBI Taxonomy" id="652676"/>
    <lineage>
        <taxon>unclassified sequences</taxon>
        <taxon>metagenomes</taxon>
        <taxon>ecological metagenomes</taxon>
    </lineage>
</organism>
<dbReference type="CDD" id="cd00093">
    <property type="entry name" value="HTH_XRE"/>
    <property type="match status" value="1"/>
</dbReference>
<dbReference type="AlphaFoldDB" id="A0A3B1A7M3"/>
<dbReference type="GO" id="GO:0003677">
    <property type="term" value="F:DNA binding"/>
    <property type="evidence" value="ECO:0007669"/>
    <property type="project" value="InterPro"/>
</dbReference>
<dbReference type="InterPro" id="IPR010982">
    <property type="entry name" value="Lambda_DNA-bd_dom_sf"/>
</dbReference>
<dbReference type="PROSITE" id="PS50943">
    <property type="entry name" value="HTH_CROC1"/>
    <property type="match status" value="1"/>
</dbReference>
<dbReference type="EMBL" id="UOFU01000238">
    <property type="protein sequence ID" value="VAX01736.1"/>
    <property type="molecule type" value="Genomic_DNA"/>
</dbReference>
<dbReference type="InterPro" id="IPR001387">
    <property type="entry name" value="Cro/C1-type_HTH"/>
</dbReference>
<reference evidence="2" key="1">
    <citation type="submission" date="2018-06" db="EMBL/GenBank/DDBJ databases">
        <authorList>
            <person name="Zhirakovskaya E."/>
        </authorList>
    </citation>
    <scope>NUCLEOTIDE SEQUENCE</scope>
</reference>
<dbReference type="SMART" id="SM00530">
    <property type="entry name" value="HTH_XRE"/>
    <property type="match status" value="1"/>
</dbReference>
<evidence type="ECO:0000259" key="1">
    <source>
        <dbReference type="PROSITE" id="PS50943"/>
    </source>
</evidence>
<gene>
    <name evidence="2" type="ORF">MNBD_GAMMA20-1229</name>
</gene>
<feature type="domain" description="HTH cro/C1-type" evidence="1">
    <location>
        <begin position="60"/>
        <end position="96"/>
    </location>
</feature>
<proteinExistence type="predicted"/>
<dbReference type="Pfam" id="PF01381">
    <property type="entry name" value="HTH_3"/>
    <property type="match status" value="1"/>
</dbReference>
<sequence>MSELFAYTSCGLQGIFLRNGFDVMETAYGEAISIHNIKGLHSAIGLNLVCSQATLSEREIRFLRKEMDLSQKHLARILGVGETSVRNWESGRVKISGPADKMLRVLYRDSVEKGEVREILENLSELNSDAHNDRMELEKTDSGWRAQVAA</sequence>
<accession>A0A3B1A7M3</accession>
<dbReference type="SUPFAM" id="SSF47413">
    <property type="entry name" value="lambda repressor-like DNA-binding domains"/>
    <property type="match status" value="1"/>
</dbReference>
<name>A0A3B1A7M3_9ZZZZ</name>